<dbReference type="Proteomes" id="UP000275846">
    <property type="component" value="Unassembled WGS sequence"/>
</dbReference>
<dbReference type="AlphaFoldDB" id="A0A183T8H4"/>
<protein>
    <submittedName>
        <fullName evidence="3">MAM domain-containing protein</fullName>
    </submittedName>
</protein>
<evidence type="ECO:0000313" key="1">
    <source>
        <dbReference type="EMBL" id="VDL99157.1"/>
    </source>
</evidence>
<dbReference type="WBParaSite" id="SSLN_0001326601-mRNA-1">
    <property type="protein sequence ID" value="SSLN_0001326601-mRNA-1"/>
    <property type="gene ID" value="SSLN_0001326601"/>
</dbReference>
<reference evidence="1 2" key="2">
    <citation type="submission" date="2018-11" db="EMBL/GenBank/DDBJ databases">
        <authorList>
            <consortium name="Pathogen Informatics"/>
        </authorList>
    </citation>
    <scope>NUCLEOTIDE SEQUENCE [LARGE SCALE GENOMIC DNA]</scope>
    <source>
        <strain evidence="1 2">NST_G2</strain>
    </source>
</reference>
<gene>
    <name evidence="1" type="ORF">SSLN_LOCUS12772</name>
</gene>
<accession>A0A183T8H4</accession>
<proteinExistence type="predicted"/>
<dbReference type="OrthoDB" id="6246222at2759"/>
<evidence type="ECO:0000313" key="3">
    <source>
        <dbReference type="WBParaSite" id="SSLN_0001326601-mRNA-1"/>
    </source>
</evidence>
<evidence type="ECO:0000313" key="2">
    <source>
        <dbReference type="Proteomes" id="UP000275846"/>
    </source>
</evidence>
<organism evidence="3">
    <name type="scientific">Schistocephalus solidus</name>
    <name type="common">Tapeworm</name>
    <dbReference type="NCBI Taxonomy" id="70667"/>
    <lineage>
        <taxon>Eukaryota</taxon>
        <taxon>Metazoa</taxon>
        <taxon>Spiralia</taxon>
        <taxon>Lophotrochozoa</taxon>
        <taxon>Platyhelminthes</taxon>
        <taxon>Cestoda</taxon>
        <taxon>Eucestoda</taxon>
        <taxon>Diphyllobothriidea</taxon>
        <taxon>Diphyllobothriidae</taxon>
        <taxon>Schistocephalus</taxon>
    </lineage>
</organism>
<dbReference type="STRING" id="70667.A0A183T8H4"/>
<reference evidence="3" key="1">
    <citation type="submission" date="2016-06" db="UniProtKB">
        <authorList>
            <consortium name="WormBaseParasite"/>
        </authorList>
    </citation>
    <scope>IDENTIFICATION</scope>
</reference>
<name>A0A183T8H4_SCHSO</name>
<sequence>MRRLAYDVVEPVQLDTPVSSTIFTNTAREIIIGKDTALGKNTGVVLAENEESWKQSDSCFTNIFTCRHGIVYRCWLFIDPDSIGKVPEDCEVPRLILFKHASSPDSPWHFMLTYEALQNRHFAGNESQKQVFVVGARLMAPPSLLWQVEGCSTDVIRLLPGRWSQVTVEWNTTHMTMLFNGRICATAPLATVHNVGQGDSFSPRNTPFVFFGKSVRPFPTIECHFTQLEGMISGQINPNALALTDFCRLSHELAGLSINLLKVNVNQSENTEDSFEKRNARNPAFPISTADPETHPVLHVKKRHANCVQGCKPSTPALQCFHALEFCHFGVTVSFWMVYIPSYQKDKPSMQQTWRVAELVGRTNSRLSISLAMDWTDSEQRRDGEVALTLMAELRMDRYYEPEHTFANIWKATVSPSQMKDANAKWAFVVVSWSDFSGLEVSLNKELMAIGNRTLEREREVSKTPDVLTEGLFIGGLLAPDRWSGNAGEVLIDEFHFIPADRSRLDSIEQDIEYVGRLPFEDQDEFSAPDQNSSRTSSFAFVNVESENNIRLLFRIPVNSAEKEIEKYIEFHGRTRRSAPERSNMSERKDVLLSFEGENGTICALAIVRKLVSTIT</sequence>
<dbReference type="EMBL" id="UYSU01037529">
    <property type="protein sequence ID" value="VDL99157.1"/>
    <property type="molecule type" value="Genomic_DNA"/>
</dbReference>
<keyword evidence="2" id="KW-1185">Reference proteome</keyword>